<organism evidence="1">
    <name type="scientific">Arundo donax</name>
    <name type="common">Giant reed</name>
    <name type="synonym">Donax arundinaceus</name>
    <dbReference type="NCBI Taxonomy" id="35708"/>
    <lineage>
        <taxon>Eukaryota</taxon>
        <taxon>Viridiplantae</taxon>
        <taxon>Streptophyta</taxon>
        <taxon>Embryophyta</taxon>
        <taxon>Tracheophyta</taxon>
        <taxon>Spermatophyta</taxon>
        <taxon>Magnoliopsida</taxon>
        <taxon>Liliopsida</taxon>
        <taxon>Poales</taxon>
        <taxon>Poaceae</taxon>
        <taxon>PACMAD clade</taxon>
        <taxon>Arundinoideae</taxon>
        <taxon>Arundineae</taxon>
        <taxon>Arundo</taxon>
    </lineage>
</organism>
<reference evidence="1" key="1">
    <citation type="submission" date="2014-09" db="EMBL/GenBank/DDBJ databases">
        <authorList>
            <person name="Magalhaes I.L.F."/>
            <person name="Oliveira U."/>
            <person name="Santos F.R."/>
            <person name="Vidigal T.H.D.A."/>
            <person name="Brescovit A.D."/>
            <person name="Santos A.J."/>
        </authorList>
    </citation>
    <scope>NUCLEOTIDE SEQUENCE</scope>
    <source>
        <tissue evidence="1">Shoot tissue taken approximately 20 cm above the soil surface</tissue>
    </source>
</reference>
<dbReference type="EMBL" id="GBRH01278849">
    <property type="protein sequence ID" value="JAD19046.1"/>
    <property type="molecule type" value="Transcribed_RNA"/>
</dbReference>
<accession>A0A0A8XYW1</accession>
<reference evidence="1" key="2">
    <citation type="journal article" date="2015" name="Data Brief">
        <title>Shoot transcriptome of the giant reed, Arundo donax.</title>
        <authorList>
            <person name="Barrero R.A."/>
            <person name="Guerrero F.D."/>
            <person name="Moolhuijzen P."/>
            <person name="Goolsby J.A."/>
            <person name="Tidwell J."/>
            <person name="Bellgard S.E."/>
            <person name="Bellgard M.I."/>
        </authorList>
    </citation>
    <scope>NUCLEOTIDE SEQUENCE</scope>
    <source>
        <tissue evidence="1">Shoot tissue taken approximately 20 cm above the soil surface</tissue>
    </source>
</reference>
<evidence type="ECO:0000313" key="1">
    <source>
        <dbReference type="EMBL" id="JAD19046.1"/>
    </source>
</evidence>
<name>A0A0A8XYW1_ARUDO</name>
<sequence length="13" mass="1725">MKNYMLHFNRRSK</sequence>
<protein>
    <submittedName>
        <fullName evidence="1">Uncharacterized protein</fullName>
    </submittedName>
</protein>
<proteinExistence type="predicted"/>